<dbReference type="AlphaFoldDB" id="A0A0N4UUT2"/>
<evidence type="ECO:0000313" key="2">
    <source>
        <dbReference type="EMBL" id="VDD85732.1"/>
    </source>
</evidence>
<name>A0A0N4UUT2_ENTVE</name>
<dbReference type="Proteomes" id="UP000274131">
    <property type="component" value="Unassembled WGS sequence"/>
</dbReference>
<dbReference type="WBParaSite" id="EVEC_0000116701-mRNA-1">
    <property type="protein sequence ID" value="EVEC_0000116701-mRNA-1"/>
    <property type="gene ID" value="EVEC_0000116701"/>
</dbReference>
<proteinExistence type="predicted"/>
<keyword evidence="3" id="KW-1185">Reference proteome</keyword>
<reference evidence="4" key="1">
    <citation type="submission" date="2017-02" db="UniProtKB">
        <authorList>
            <consortium name="WormBaseParasite"/>
        </authorList>
    </citation>
    <scope>IDENTIFICATION</scope>
</reference>
<keyword evidence="1" id="KW-0175">Coiled coil</keyword>
<feature type="coiled-coil region" evidence="1">
    <location>
        <begin position="116"/>
        <end position="205"/>
    </location>
</feature>
<organism evidence="4">
    <name type="scientific">Enterobius vermicularis</name>
    <name type="common">Human pinworm</name>
    <dbReference type="NCBI Taxonomy" id="51028"/>
    <lineage>
        <taxon>Eukaryota</taxon>
        <taxon>Metazoa</taxon>
        <taxon>Ecdysozoa</taxon>
        <taxon>Nematoda</taxon>
        <taxon>Chromadorea</taxon>
        <taxon>Rhabditida</taxon>
        <taxon>Spirurina</taxon>
        <taxon>Oxyuridomorpha</taxon>
        <taxon>Oxyuroidea</taxon>
        <taxon>Oxyuridae</taxon>
        <taxon>Enterobius</taxon>
    </lineage>
</organism>
<accession>A0A0N4UUT2</accession>
<reference evidence="2 3" key="2">
    <citation type="submission" date="2018-10" db="EMBL/GenBank/DDBJ databases">
        <authorList>
            <consortium name="Pathogen Informatics"/>
        </authorList>
    </citation>
    <scope>NUCLEOTIDE SEQUENCE [LARGE SCALE GENOMIC DNA]</scope>
</reference>
<protein>
    <submittedName>
        <fullName evidence="4">RH1 domain-containing protein</fullName>
    </submittedName>
</protein>
<sequence>MEGGDCEEKTDVDLLNVSCKSPYLEQLSWLRQSVRHMKLNELEQLKVSLLNSCKFASIELERDIRSFSLKTHSTLDETLHQGTDALEALKKIALEILGTEKAERFFDQPDWVPSILAELEKLLQGKEEQAVELRQALDEKRAAFNMLEERLEEYEEKLKNANIEPSSNAYVTELEEMLSSRQATLKEQIEKNQELQQKLEALEKFELDLSAVDSSGTVPGNIVELGDIHLENICGTFSFSHLLECSL</sequence>
<gene>
    <name evidence="2" type="ORF">EVEC_LOCUS875</name>
</gene>
<dbReference type="EMBL" id="UXUI01007144">
    <property type="protein sequence ID" value="VDD85732.1"/>
    <property type="molecule type" value="Genomic_DNA"/>
</dbReference>
<evidence type="ECO:0000256" key="1">
    <source>
        <dbReference type="SAM" id="Coils"/>
    </source>
</evidence>
<evidence type="ECO:0000313" key="3">
    <source>
        <dbReference type="Proteomes" id="UP000274131"/>
    </source>
</evidence>
<evidence type="ECO:0000313" key="4">
    <source>
        <dbReference type="WBParaSite" id="EVEC_0000116701-mRNA-1"/>
    </source>
</evidence>